<comment type="subcellular location">
    <subcellularLocation>
        <location evidence="1">Nucleus</location>
    </subcellularLocation>
</comment>
<dbReference type="InterPro" id="IPR018957">
    <property type="entry name" value="Znf_C3HC4_RING-type"/>
</dbReference>
<accession>A0A4U5PH42</accession>
<evidence type="ECO:0000313" key="10">
    <source>
        <dbReference type="EMBL" id="TKR95939.1"/>
    </source>
</evidence>
<organism evidence="10 11">
    <name type="scientific">Steinernema carpocapsae</name>
    <name type="common">Entomopathogenic nematode</name>
    <dbReference type="NCBI Taxonomy" id="34508"/>
    <lineage>
        <taxon>Eukaryota</taxon>
        <taxon>Metazoa</taxon>
        <taxon>Ecdysozoa</taxon>
        <taxon>Nematoda</taxon>
        <taxon>Chromadorea</taxon>
        <taxon>Rhabditida</taxon>
        <taxon>Tylenchina</taxon>
        <taxon>Panagrolaimomorpha</taxon>
        <taxon>Strongyloidoidea</taxon>
        <taxon>Steinernematidae</taxon>
        <taxon>Steinernema</taxon>
    </lineage>
</organism>
<evidence type="ECO:0000259" key="7">
    <source>
        <dbReference type="Pfam" id="PF00097"/>
    </source>
</evidence>
<sequence>MMVNECGHPLCKNCVDNLFNRGAAPCPTCEKSLRKNAFWEQTLDDPMMERENFIRAKVRKIYNLHEEDYNNAREFNDYLERIETIVNNLIDGVDVEATEAEMNRFKDKYYEKIERNRRRLNADHKWIEEQLRDEDQRHKRIAGAHQKDKDAEVARMEQKRRQDQIIDQLKDAKVHAEIILDQFRKEQIEKDMAEREEEQRQKREEKREREQRRQQAFNYGAIRHTGKPYHHTVPLLHLNGPPLPTLQELQDRGYLQFIHPASERRMAGGYTADLGCMRALTEARVDLLMF</sequence>
<proteinExistence type="predicted"/>
<evidence type="ECO:0000259" key="8">
    <source>
        <dbReference type="Pfam" id="PF06391"/>
    </source>
</evidence>
<dbReference type="GO" id="GO:0006289">
    <property type="term" value="P:nucleotide-excision repair"/>
    <property type="evidence" value="ECO:0007669"/>
    <property type="project" value="InterPro"/>
</dbReference>
<dbReference type="Pfam" id="PF06391">
    <property type="entry name" value="MAT1"/>
    <property type="match status" value="1"/>
</dbReference>
<dbReference type="InterPro" id="IPR057657">
    <property type="entry name" value="MAT1_CAK-anch"/>
</dbReference>
<dbReference type="InterPro" id="IPR017907">
    <property type="entry name" value="Znf_RING_CS"/>
</dbReference>
<feature type="domain" description="MAT1 centre" evidence="8">
    <location>
        <begin position="33"/>
        <end position="216"/>
    </location>
</feature>
<dbReference type="EMBL" id="AZBU02000002">
    <property type="protein sequence ID" value="TKR95939.1"/>
    <property type="molecule type" value="Genomic_DNA"/>
</dbReference>
<dbReference type="OrthoDB" id="5963at2759"/>
<dbReference type="InterPro" id="IPR004575">
    <property type="entry name" value="MAT1/Tfb3"/>
</dbReference>
<dbReference type="GO" id="GO:0061575">
    <property type="term" value="F:cyclin-dependent protein serine/threonine kinase activator activity"/>
    <property type="evidence" value="ECO:0007669"/>
    <property type="project" value="InterPro"/>
</dbReference>
<feature type="region of interest" description="Disordered" evidence="6">
    <location>
        <begin position="192"/>
        <end position="213"/>
    </location>
</feature>
<evidence type="ECO:0000256" key="6">
    <source>
        <dbReference type="SAM" id="MobiDB-lite"/>
    </source>
</evidence>
<dbReference type="SUPFAM" id="SSF57850">
    <property type="entry name" value="RING/U-box"/>
    <property type="match status" value="1"/>
</dbReference>
<evidence type="ECO:0000313" key="11">
    <source>
        <dbReference type="Proteomes" id="UP000298663"/>
    </source>
</evidence>
<dbReference type="PROSITE" id="PS00518">
    <property type="entry name" value="ZF_RING_1"/>
    <property type="match status" value="1"/>
</dbReference>
<evidence type="ECO:0000256" key="5">
    <source>
        <dbReference type="ARBA" id="ARBA00023242"/>
    </source>
</evidence>
<evidence type="ECO:0000256" key="4">
    <source>
        <dbReference type="ARBA" id="ARBA00022833"/>
    </source>
</evidence>
<dbReference type="AlphaFoldDB" id="A0A4U5PH42"/>
<keyword evidence="4" id="KW-0862">Zinc</keyword>
<evidence type="ECO:0000256" key="2">
    <source>
        <dbReference type="ARBA" id="ARBA00022723"/>
    </source>
</evidence>
<dbReference type="PANTHER" id="PTHR12683">
    <property type="entry name" value="CDK-ACTIVATING KINASE ASSEMBLY FACTOR MAT1"/>
    <property type="match status" value="1"/>
</dbReference>
<evidence type="ECO:0000256" key="1">
    <source>
        <dbReference type="ARBA" id="ARBA00004123"/>
    </source>
</evidence>
<dbReference type="Gene3D" id="3.30.40.10">
    <property type="entry name" value="Zinc/RING finger domain, C3HC4 (zinc finger)"/>
    <property type="match status" value="1"/>
</dbReference>
<keyword evidence="11" id="KW-1185">Reference proteome</keyword>
<gene>
    <name evidence="10" type="ORF">L596_010033</name>
</gene>
<dbReference type="STRING" id="34508.A0A4U5PH42"/>
<name>A0A4U5PH42_STECR</name>
<feature type="domain" description="MAT1 C-terminal CAK anchor" evidence="9">
    <location>
        <begin position="238"/>
        <end position="288"/>
    </location>
</feature>
<dbReference type="GO" id="GO:0006357">
    <property type="term" value="P:regulation of transcription by RNA polymerase II"/>
    <property type="evidence" value="ECO:0007669"/>
    <property type="project" value="TreeGrafter"/>
</dbReference>
<evidence type="ECO:0008006" key="12">
    <source>
        <dbReference type="Google" id="ProtNLM"/>
    </source>
</evidence>
<dbReference type="InterPro" id="IPR015877">
    <property type="entry name" value="MAT1_centre"/>
</dbReference>
<reference evidence="10 11" key="2">
    <citation type="journal article" date="2019" name="G3 (Bethesda)">
        <title>Hybrid Assembly of the Genome of the Entomopathogenic Nematode Steinernema carpocapsae Identifies the X-Chromosome.</title>
        <authorList>
            <person name="Serra L."/>
            <person name="Macchietto M."/>
            <person name="Macias-Munoz A."/>
            <person name="McGill C.J."/>
            <person name="Rodriguez I.M."/>
            <person name="Rodriguez B."/>
            <person name="Murad R."/>
            <person name="Mortazavi A."/>
        </authorList>
    </citation>
    <scope>NUCLEOTIDE SEQUENCE [LARGE SCALE GENOMIC DNA]</scope>
    <source>
        <strain evidence="10 11">ALL</strain>
    </source>
</reference>
<dbReference type="Pfam" id="PF00097">
    <property type="entry name" value="zf-C3HC4"/>
    <property type="match status" value="1"/>
</dbReference>
<dbReference type="Pfam" id="PF25811">
    <property type="entry name" value="CAK-anch_MAT1"/>
    <property type="match status" value="1"/>
</dbReference>
<feature type="domain" description="Zinc finger C3HC4 RING-type" evidence="7">
    <location>
        <begin position="3"/>
        <end position="29"/>
    </location>
</feature>
<dbReference type="GO" id="GO:0008270">
    <property type="term" value="F:zinc ion binding"/>
    <property type="evidence" value="ECO:0007669"/>
    <property type="project" value="UniProtKB-KW"/>
</dbReference>
<evidence type="ECO:0000256" key="3">
    <source>
        <dbReference type="ARBA" id="ARBA00022771"/>
    </source>
</evidence>
<dbReference type="PANTHER" id="PTHR12683:SF13">
    <property type="entry name" value="CDK-ACTIVATING KINASE ASSEMBLY FACTOR MAT1"/>
    <property type="match status" value="1"/>
</dbReference>
<dbReference type="Proteomes" id="UP000298663">
    <property type="component" value="Unassembled WGS sequence"/>
</dbReference>
<protein>
    <recommendedName>
        <fullName evidence="12">RING-type domain-containing protein</fullName>
    </recommendedName>
</protein>
<keyword evidence="5" id="KW-0539">Nucleus</keyword>
<dbReference type="InterPro" id="IPR013083">
    <property type="entry name" value="Znf_RING/FYVE/PHD"/>
</dbReference>
<reference evidence="10 11" key="1">
    <citation type="journal article" date="2015" name="Genome Biol.">
        <title>Comparative genomics of Steinernema reveals deeply conserved gene regulatory networks.</title>
        <authorList>
            <person name="Dillman A.R."/>
            <person name="Macchietto M."/>
            <person name="Porter C.F."/>
            <person name="Rogers A."/>
            <person name="Williams B."/>
            <person name="Antoshechkin I."/>
            <person name="Lee M.M."/>
            <person name="Goodwin Z."/>
            <person name="Lu X."/>
            <person name="Lewis E.E."/>
            <person name="Goodrich-Blair H."/>
            <person name="Stock S.P."/>
            <person name="Adams B.J."/>
            <person name="Sternberg P.W."/>
            <person name="Mortazavi A."/>
        </authorList>
    </citation>
    <scope>NUCLEOTIDE SEQUENCE [LARGE SCALE GENOMIC DNA]</scope>
    <source>
        <strain evidence="10 11">ALL</strain>
    </source>
</reference>
<evidence type="ECO:0000259" key="9">
    <source>
        <dbReference type="Pfam" id="PF25811"/>
    </source>
</evidence>
<dbReference type="GO" id="GO:0005675">
    <property type="term" value="C:transcription factor TFIIH holo complex"/>
    <property type="evidence" value="ECO:0007669"/>
    <property type="project" value="InterPro"/>
</dbReference>
<comment type="caution">
    <text evidence="10">The sequence shown here is derived from an EMBL/GenBank/DDBJ whole genome shotgun (WGS) entry which is preliminary data.</text>
</comment>
<keyword evidence="2" id="KW-0479">Metal-binding</keyword>
<keyword evidence="3" id="KW-0863">Zinc-finger</keyword>
<dbReference type="NCBIfam" id="TIGR00570">
    <property type="entry name" value="cdk7"/>
    <property type="match status" value="1"/>
</dbReference>